<evidence type="ECO:0000259" key="1">
    <source>
        <dbReference type="Pfam" id="PF12697"/>
    </source>
</evidence>
<gene>
    <name evidence="2" type="ORF">VW23_027195</name>
</gene>
<protein>
    <recommendedName>
        <fullName evidence="1">AB hydrolase-1 domain-containing protein</fullName>
    </recommendedName>
</protein>
<dbReference type="InterPro" id="IPR050228">
    <property type="entry name" value="Carboxylesterase_BioH"/>
</dbReference>
<sequence length="265" mass="29099">MTKTIVLIHGAWLNSLSWENVKARYEAKGYTVLTPDWPFDDRAPSALRANPAPELAKIGQREIVDHFDRIIRALPEQPILIGHSFGGVIVQQLLARGLGVSGAAINPAPTPGVPLGPQAIVSALPVLGDLFSWRKAKTMSLKFFSTRFAQTEPNPAAKYDRYVIPTAGKVYWDGVINPMLIDWAGQNRAPLLLIGGGKDLIADASMTDAIYRQQKKAASTTELKIFDDRSHWTLMDKGWEAVADLALNWAVEHATDKRPALRLAA</sequence>
<evidence type="ECO:0000313" key="2">
    <source>
        <dbReference type="EMBL" id="OEO29041.1"/>
    </source>
</evidence>
<accession>A0A1E5XKB9</accession>
<reference evidence="2 3" key="1">
    <citation type="journal article" date="2015" name="Genome Announc.">
        <title>Genome Assemblies of Three Soil-Associated Devosia species: D. insulae, D. limi, and D. soli.</title>
        <authorList>
            <person name="Hassan Y.I."/>
            <person name="Lepp D."/>
            <person name="Zhou T."/>
        </authorList>
    </citation>
    <scope>NUCLEOTIDE SEQUENCE [LARGE SCALE GENOMIC DNA]</scope>
    <source>
        <strain evidence="2 3">DS-56</strain>
    </source>
</reference>
<dbReference type="RefSeq" id="WP_069911662.1">
    <property type="nucleotide sequence ID" value="NZ_LAJE02000339.1"/>
</dbReference>
<dbReference type="Proteomes" id="UP000095463">
    <property type="component" value="Unassembled WGS sequence"/>
</dbReference>
<proteinExistence type="predicted"/>
<dbReference type="OrthoDB" id="9814966at2"/>
<organism evidence="2 3">
    <name type="scientific">Devosia insulae DS-56</name>
    <dbReference type="NCBI Taxonomy" id="1116389"/>
    <lineage>
        <taxon>Bacteria</taxon>
        <taxon>Pseudomonadati</taxon>
        <taxon>Pseudomonadota</taxon>
        <taxon>Alphaproteobacteria</taxon>
        <taxon>Hyphomicrobiales</taxon>
        <taxon>Devosiaceae</taxon>
        <taxon>Devosia</taxon>
    </lineage>
</organism>
<dbReference type="PANTHER" id="PTHR43194:SF2">
    <property type="entry name" value="PEROXISOMAL MEMBRANE PROTEIN LPX1"/>
    <property type="match status" value="1"/>
</dbReference>
<dbReference type="EMBL" id="LAJE02000339">
    <property type="protein sequence ID" value="OEO29041.1"/>
    <property type="molecule type" value="Genomic_DNA"/>
</dbReference>
<dbReference type="AlphaFoldDB" id="A0A1E5XKB9"/>
<dbReference type="SUPFAM" id="SSF53474">
    <property type="entry name" value="alpha/beta-Hydrolases"/>
    <property type="match status" value="1"/>
</dbReference>
<comment type="caution">
    <text evidence="2">The sequence shown here is derived from an EMBL/GenBank/DDBJ whole genome shotgun (WGS) entry which is preliminary data.</text>
</comment>
<keyword evidence="3" id="KW-1185">Reference proteome</keyword>
<dbReference type="Gene3D" id="3.40.50.1820">
    <property type="entry name" value="alpha/beta hydrolase"/>
    <property type="match status" value="1"/>
</dbReference>
<name>A0A1E5XKB9_9HYPH</name>
<dbReference type="PANTHER" id="PTHR43194">
    <property type="entry name" value="HYDROLASE ALPHA/BETA FOLD FAMILY"/>
    <property type="match status" value="1"/>
</dbReference>
<evidence type="ECO:0000313" key="3">
    <source>
        <dbReference type="Proteomes" id="UP000095463"/>
    </source>
</evidence>
<dbReference type="InterPro" id="IPR000073">
    <property type="entry name" value="AB_hydrolase_1"/>
</dbReference>
<dbReference type="InterPro" id="IPR029058">
    <property type="entry name" value="AB_hydrolase_fold"/>
</dbReference>
<dbReference type="Pfam" id="PF12697">
    <property type="entry name" value="Abhydrolase_6"/>
    <property type="match status" value="1"/>
</dbReference>
<feature type="domain" description="AB hydrolase-1" evidence="1">
    <location>
        <begin position="5"/>
        <end position="244"/>
    </location>
</feature>